<name>A0ABV7VCJ5_9PROT</name>
<dbReference type="RefSeq" id="WP_379722446.1">
    <property type="nucleotide sequence ID" value="NZ_JBHRYJ010000001.1"/>
</dbReference>
<dbReference type="Gene3D" id="3.40.1080.10">
    <property type="entry name" value="Glutaconate Coenzyme A-transferase"/>
    <property type="match status" value="1"/>
</dbReference>
<protein>
    <submittedName>
        <fullName evidence="2">CoA transferase subunit A</fullName>
    </submittedName>
</protein>
<evidence type="ECO:0000256" key="1">
    <source>
        <dbReference type="ARBA" id="ARBA00022679"/>
    </source>
</evidence>
<evidence type="ECO:0000313" key="3">
    <source>
        <dbReference type="Proteomes" id="UP001595711"/>
    </source>
</evidence>
<dbReference type="Pfam" id="PF01144">
    <property type="entry name" value="CoA_trans"/>
    <property type="match status" value="1"/>
</dbReference>
<organism evidence="2 3">
    <name type="scientific">Ferrovibrio xuzhouensis</name>
    <dbReference type="NCBI Taxonomy" id="1576914"/>
    <lineage>
        <taxon>Bacteria</taxon>
        <taxon>Pseudomonadati</taxon>
        <taxon>Pseudomonadota</taxon>
        <taxon>Alphaproteobacteria</taxon>
        <taxon>Rhodospirillales</taxon>
        <taxon>Rhodospirillaceae</taxon>
        <taxon>Ferrovibrio</taxon>
    </lineage>
</organism>
<dbReference type="Proteomes" id="UP001595711">
    <property type="component" value="Unassembled WGS sequence"/>
</dbReference>
<dbReference type="SUPFAM" id="SSF100950">
    <property type="entry name" value="NagB/RpiA/CoA transferase-like"/>
    <property type="match status" value="1"/>
</dbReference>
<reference evidence="3" key="1">
    <citation type="journal article" date="2019" name="Int. J. Syst. Evol. Microbiol.">
        <title>The Global Catalogue of Microorganisms (GCM) 10K type strain sequencing project: providing services to taxonomists for standard genome sequencing and annotation.</title>
        <authorList>
            <consortium name="The Broad Institute Genomics Platform"/>
            <consortium name="The Broad Institute Genome Sequencing Center for Infectious Disease"/>
            <person name="Wu L."/>
            <person name="Ma J."/>
        </authorList>
    </citation>
    <scope>NUCLEOTIDE SEQUENCE [LARGE SCALE GENOMIC DNA]</scope>
    <source>
        <strain evidence="3">KCTC 42182</strain>
    </source>
</reference>
<comment type="caution">
    <text evidence="2">The sequence shown here is derived from an EMBL/GenBank/DDBJ whole genome shotgun (WGS) entry which is preliminary data.</text>
</comment>
<keyword evidence="3" id="KW-1185">Reference proteome</keyword>
<dbReference type="InterPro" id="IPR037171">
    <property type="entry name" value="NagB/RpiA_transferase-like"/>
</dbReference>
<evidence type="ECO:0000313" key="2">
    <source>
        <dbReference type="EMBL" id="MFC3674890.1"/>
    </source>
</evidence>
<dbReference type="EMBL" id="JBHRYJ010000001">
    <property type="protein sequence ID" value="MFC3674890.1"/>
    <property type="molecule type" value="Genomic_DNA"/>
</dbReference>
<dbReference type="InterPro" id="IPR004165">
    <property type="entry name" value="CoA_trans_fam_I"/>
</dbReference>
<keyword evidence="1 2" id="KW-0808">Transferase</keyword>
<proteinExistence type="predicted"/>
<dbReference type="PANTHER" id="PTHR13707:SF60">
    <property type="entry name" value="ACETATE COA-TRANSFERASE SUBUNIT ALPHA"/>
    <property type="match status" value="1"/>
</dbReference>
<dbReference type="SMART" id="SM00882">
    <property type="entry name" value="CoA_trans"/>
    <property type="match status" value="1"/>
</dbReference>
<dbReference type="GO" id="GO:0016740">
    <property type="term" value="F:transferase activity"/>
    <property type="evidence" value="ECO:0007669"/>
    <property type="project" value="UniProtKB-KW"/>
</dbReference>
<dbReference type="PANTHER" id="PTHR13707">
    <property type="entry name" value="KETOACID-COENZYME A TRANSFERASE"/>
    <property type="match status" value="1"/>
</dbReference>
<accession>A0ABV7VCJ5</accession>
<gene>
    <name evidence="2" type="ORF">ACFOOQ_04990</name>
</gene>
<sequence>MSTSKICSLSEAIGPVWDGMEIATGGWIFNSQPMALVRQLLRSRIKNLRLTPAPGSIAPDMLIGAGVVASTACVFISFEQFGLAPNFRRAAETGEVEVREMDGPAIAGGLRAGACDLPYMLVPDMATDLPKVNPAGYRPVESKPGERRMLSVPAVQPDLVLLHGQQADALGNVQFFGGAFFDPLLAQAGKRVVVSVDRIVDTDTIRKSNRLTKLPSAFVDAVVELPFGAHPCSSSPLYNMDEPHIREYVKASTDQSSFSRYLESYVYSPATHDAYLDAVGRDHLAEMTGAMSLPAE</sequence>